<dbReference type="RefSeq" id="WP_077400830.1">
    <property type="nucleotide sequence ID" value="NZ_CP019650.1"/>
</dbReference>
<protein>
    <recommendedName>
        <fullName evidence="2">Peptidase M56 domain-containing protein</fullName>
    </recommendedName>
</protein>
<dbReference type="AlphaFoldDB" id="A0A1Q2M3L2"/>
<keyword evidence="1" id="KW-0472">Membrane</keyword>
<keyword evidence="1" id="KW-0812">Transmembrane</keyword>
<dbReference type="EMBL" id="CP019650">
    <property type="protein sequence ID" value="AQQ66802.1"/>
    <property type="molecule type" value="Genomic_DNA"/>
</dbReference>
<dbReference type="Pfam" id="PF05569">
    <property type="entry name" value="Peptidase_M56"/>
    <property type="match status" value="1"/>
</dbReference>
<dbReference type="Proteomes" id="UP000188219">
    <property type="component" value="Chromosome"/>
</dbReference>
<sequence>MINWVFAQQEVLTFILLVTWLSDLALARRMGSRFTYRLYALIPVALLVANLPSISHDSWQPALESAPIIQAPVISTIEAVNSLQNQQVLTAPSNNFVAWVWLAGVSLLVAALVIGLAKLSTLPKKPIVDTQFYDRLPDGIFYTSQKVRGPILKGIFSPEIILPVDFKKSYTDHQLDYVFAHELVHAKRYDNLWNLFALILVVVFWFNPVVWFVYLRFRLTQECACDEEVLLGANKDKKIQYSKAMLQSYEHWNGFWAIQSHYGDKVTMIKRINRLKNAFKPSKAARILAGGVSAFMVSLALLWGQVSASSPTTLNLQDAKLVYFEFPRAAFYEGIQGEVHLQFDVVDGELATVNVLQTVTSGGHEQAFVRSATNYLKRLPFSNENANLNGAERIFRFHLAGVGTSDEARKKAKERMPIRTIHLLPHSIRPSTNEITLSGHPKLSTIKNHFPPYPEGLEDLGITASAVVEMDVRGTGIGVEPRVISVSAPEEHKAAFRKVAQKEADDLIVFRNNTGQQIDNVRVTLYWEPADYEKGMDRTKMKKYKEQ</sequence>
<keyword evidence="4" id="KW-1185">Reference proteome</keyword>
<accession>A0A1Q2M3L2</accession>
<dbReference type="OrthoDB" id="1628901at2"/>
<name>A0A1Q2M3L2_9GAMM</name>
<dbReference type="PANTHER" id="PTHR34978:SF3">
    <property type="entry name" value="SLR0241 PROTEIN"/>
    <property type="match status" value="1"/>
</dbReference>
<evidence type="ECO:0000313" key="4">
    <source>
        <dbReference type="Proteomes" id="UP000188219"/>
    </source>
</evidence>
<dbReference type="STRING" id="260552.Mag101_03455"/>
<evidence type="ECO:0000256" key="1">
    <source>
        <dbReference type="SAM" id="Phobius"/>
    </source>
</evidence>
<dbReference type="CDD" id="cd07341">
    <property type="entry name" value="M56_BlaR1_MecR1_like"/>
    <property type="match status" value="1"/>
</dbReference>
<dbReference type="PANTHER" id="PTHR34978">
    <property type="entry name" value="POSSIBLE SENSOR-TRANSDUCER PROTEIN BLAR"/>
    <property type="match status" value="1"/>
</dbReference>
<gene>
    <name evidence="3" type="ORF">Mag101_03455</name>
</gene>
<feature type="domain" description="Peptidase M56" evidence="2">
    <location>
        <begin position="14"/>
        <end position="254"/>
    </location>
</feature>
<evidence type="ECO:0000259" key="2">
    <source>
        <dbReference type="Pfam" id="PF05569"/>
    </source>
</evidence>
<reference evidence="3" key="1">
    <citation type="submission" date="2017-02" db="EMBL/GenBank/DDBJ databases">
        <title>Genome of Microbulbifer agarilyticus GP101.</title>
        <authorList>
            <person name="Jung J."/>
            <person name="Bae S.S."/>
            <person name="Baek K."/>
        </authorList>
    </citation>
    <scope>NUCLEOTIDE SEQUENCE [LARGE SCALE GENOMIC DNA]</scope>
    <source>
        <strain evidence="3">GP101</strain>
    </source>
</reference>
<keyword evidence="1" id="KW-1133">Transmembrane helix</keyword>
<organism evidence="3 4">
    <name type="scientific">Microbulbifer agarilyticus</name>
    <dbReference type="NCBI Taxonomy" id="260552"/>
    <lineage>
        <taxon>Bacteria</taxon>
        <taxon>Pseudomonadati</taxon>
        <taxon>Pseudomonadota</taxon>
        <taxon>Gammaproteobacteria</taxon>
        <taxon>Cellvibrionales</taxon>
        <taxon>Microbulbiferaceae</taxon>
        <taxon>Microbulbifer</taxon>
    </lineage>
</organism>
<dbReference type="KEGG" id="maga:Mag101_03455"/>
<proteinExistence type="predicted"/>
<dbReference type="InterPro" id="IPR008756">
    <property type="entry name" value="Peptidase_M56"/>
</dbReference>
<dbReference type="InterPro" id="IPR052173">
    <property type="entry name" value="Beta-lactam_resp_regulator"/>
</dbReference>
<feature type="transmembrane region" description="Helical" evidence="1">
    <location>
        <begin position="192"/>
        <end position="214"/>
    </location>
</feature>
<evidence type="ECO:0000313" key="3">
    <source>
        <dbReference type="EMBL" id="AQQ66802.1"/>
    </source>
</evidence>
<feature type="transmembrane region" description="Helical" evidence="1">
    <location>
        <begin position="6"/>
        <end position="26"/>
    </location>
</feature>
<feature type="transmembrane region" description="Helical" evidence="1">
    <location>
        <begin position="96"/>
        <end position="117"/>
    </location>
</feature>